<feature type="compositionally biased region" description="Low complexity" evidence="1">
    <location>
        <begin position="169"/>
        <end position="193"/>
    </location>
</feature>
<name>A0A0G4EBD6_VITBC</name>
<gene>
    <name evidence="2" type="ORF">Vbra_6864</name>
</gene>
<feature type="compositionally biased region" description="Acidic residues" evidence="1">
    <location>
        <begin position="311"/>
        <end position="321"/>
    </location>
</feature>
<feature type="region of interest" description="Disordered" evidence="1">
    <location>
        <begin position="1"/>
        <end position="37"/>
    </location>
</feature>
<dbReference type="PhylomeDB" id="A0A0G4EBD6"/>
<dbReference type="VEuPathDB" id="CryptoDB:Vbra_6864"/>
<evidence type="ECO:0000313" key="3">
    <source>
        <dbReference type="Proteomes" id="UP000041254"/>
    </source>
</evidence>
<protein>
    <submittedName>
        <fullName evidence="2">Uncharacterized protein</fullName>
    </submittedName>
</protein>
<evidence type="ECO:0000313" key="2">
    <source>
        <dbReference type="EMBL" id="CEL92586.1"/>
    </source>
</evidence>
<reference evidence="2 3" key="1">
    <citation type="submission" date="2014-11" db="EMBL/GenBank/DDBJ databases">
        <authorList>
            <person name="Zhu J."/>
            <person name="Qi W."/>
            <person name="Song R."/>
        </authorList>
    </citation>
    <scope>NUCLEOTIDE SEQUENCE [LARGE SCALE GENOMIC DNA]</scope>
</reference>
<keyword evidence="3" id="KW-1185">Reference proteome</keyword>
<sequence length="502" mass="54747">MSVEGEPKRPRTQGGDSAAANENTPVTREAAGVQQLSNTTVAAQTPFLADKWTPFLADKWVSVFAALSSAKDALRDVEGGVKGTIRPIGWAKPPPPADSADGLPPDVCRDVIYPCLPIDEAICSARPISRAYGTQLVNEAFVTARIDDHLSRHSLTGLIDVHRTAADTANAAAPTPAPPTSSSSSSDAPAPAGDAGGDGGGHQSHFGYLSQCCYALEHGGAVWCESPDFIRPTHIYKLTPSTGVPLIMSPQWMAAHLPTKADFHTMPLALRQYSTFGHLLNYRGTSLALTKVDEADEGGEGKKEAERGDGEEGEGEGEEDGGVTWQWYTIGSGEHEWRFETVPKSTLPPHHPYRRTYDPHNPPIRYGDCLFPSFTAFMKWMVLSEWYKQEGVDEKQVFEATVGRGDERYQRLLTGPIEGHTTVDFIHREGRNERLRFIFLKGMKEGDTVAAYLYLSGGRIVLLYTTEAAIEGQTRLSDRFPIAMSLAPTLLTKYGLAHIIPQ</sequence>
<feature type="region of interest" description="Disordered" evidence="1">
    <location>
        <begin position="169"/>
        <end position="199"/>
    </location>
</feature>
<evidence type="ECO:0000256" key="1">
    <source>
        <dbReference type="SAM" id="MobiDB-lite"/>
    </source>
</evidence>
<feature type="compositionally biased region" description="Basic and acidic residues" evidence="1">
    <location>
        <begin position="299"/>
        <end position="310"/>
    </location>
</feature>
<dbReference type="AlphaFoldDB" id="A0A0G4EBD6"/>
<proteinExistence type="predicted"/>
<dbReference type="EMBL" id="CDMY01000091">
    <property type="protein sequence ID" value="CEL92586.1"/>
    <property type="molecule type" value="Genomic_DNA"/>
</dbReference>
<dbReference type="InParanoid" id="A0A0G4EBD6"/>
<feature type="region of interest" description="Disordered" evidence="1">
    <location>
        <begin position="291"/>
        <end position="323"/>
    </location>
</feature>
<accession>A0A0G4EBD6</accession>
<organism evidence="2 3">
    <name type="scientific">Vitrella brassicaformis (strain CCMP3155)</name>
    <dbReference type="NCBI Taxonomy" id="1169540"/>
    <lineage>
        <taxon>Eukaryota</taxon>
        <taxon>Sar</taxon>
        <taxon>Alveolata</taxon>
        <taxon>Colpodellida</taxon>
        <taxon>Vitrellaceae</taxon>
        <taxon>Vitrella</taxon>
    </lineage>
</organism>
<dbReference type="Proteomes" id="UP000041254">
    <property type="component" value="Unassembled WGS sequence"/>
</dbReference>